<accession>A0A7R9QYP4</accession>
<dbReference type="InterPro" id="IPR029058">
    <property type="entry name" value="AB_hydrolase_fold"/>
</dbReference>
<dbReference type="AlphaFoldDB" id="A0A7R9QYP4"/>
<keyword evidence="2" id="KW-0645">Protease</keyword>
<comment type="similarity">
    <text evidence="1 2">Belongs to the peptidase S10 family.</text>
</comment>
<reference evidence="3" key="1">
    <citation type="submission" date="2020-11" db="EMBL/GenBank/DDBJ databases">
        <authorList>
            <person name="Tran Van P."/>
        </authorList>
    </citation>
    <scope>NUCLEOTIDE SEQUENCE</scope>
</reference>
<evidence type="ECO:0000256" key="1">
    <source>
        <dbReference type="ARBA" id="ARBA00009431"/>
    </source>
</evidence>
<dbReference type="PRINTS" id="PR00724">
    <property type="entry name" value="CRBOXYPTASEC"/>
</dbReference>
<gene>
    <name evidence="3" type="ORF">ONB1V03_LOCUS19955</name>
</gene>
<dbReference type="EMBL" id="CAJPVJ010032314">
    <property type="protein sequence ID" value="CAG2180533.1"/>
    <property type="molecule type" value="Genomic_DNA"/>
</dbReference>
<evidence type="ECO:0000313" key="4">
    <source>
        <dbReference type="Proteomes" id="UP000728032"/>
    </source>
</evidence>
<keyword evidence="2" id="KW-0378">Hydrolase</keyword>
<dbReference type="InterPro" id="IPR001563">
    <property type="entry name" value="Peptidase_S10"/>
</dbReference>
<dbReference type="EC" id="3.4.16.-" evidence="2"/>
<keyword evidence="2" id="KW-0121">Carboxypeptidase</keyword>
<dbReference type="EMBL" id="OC947139">
    <property type="protein sequence ID" value="CAD7663396.1"/>
    <property type="molecule type" value="Genomic_DNA"/>
</dbReference>
<dbReference type="PANTHER" id="PTHR11802:SF201">
    <property type="entry name" value="CARBOXYPEPTIDASE"/>
    <property type="match status" value="1"/>
</dbReference>
<dbReference type="SUPFAM" id="SSF53474">
    <property type="entry name" value="alpha/beta-Hydrolases"/>
    <property type="match status" value="1"/>
</dbReference>
<dbReference type="PANTHER" id="PTHR11802">
    <property type="entry name" value="SERINE PROTEASE FAMILY S10 SERINE CARBOXYPEPTIDASE"/>
    <property type="match status" value="1"/>
</dbReference>
<proteinExistence type="inferred from homology"/>
<dbReference type="GO" id="GO:0006508">
    <property type="term" value="P:proteolysis"/>
    <property type="evidence" value="ECO:0007669"/>
    <property type="project" value="UniProtKB-KW"/>
</dbReference>
<dbReference type="OrthoDB" id="1022205at2759"/>
<evidence type="ECO:0000313" key="3">
    <source>
        <dbReference type="EMBL" id="CAD7663396.1"/>
    </source>
</evidence>
<dbReference type="Proteomes" id="UP000728032">
    <property type="component" value="Unassembled WGS sequence"/>
</dbReference>
<organism evidence="3">
    <name type="scientific">Oppiella nova</name>
    <dbReference type="NCBI Taxonomy" id="334625"/>
    <lineage>
        <taxon>Eukaryota</taxon>
        <taxon>Metazoa</taxon>
        <taxon>Ecdysozoa</taxon>
        <taxon>Arthropoda</taxon>
        <taxon>Chelicerata</taxon>
        <taxon>Arachnida</taxon>
        <taxon>Acari</taxon>
        <taxon>Acariformes</taxon>
        <taxon>Sarcoptiformes</taxon>
        <taxon>Oribatida</taxon>
        <taxon>Brachypylina</taxon>
        <taxon>Oppioidea</taxon>
        <taxon>Oppiidae</taxon>
        <taxon>Oppiella</taxon>
    </lineage>
</organism>
<feature type="non-terminal residue" evidence="3">
    <location>
        <position position="1"/>
    </location>
</feature>
<dbReference type="PROSITE" id="PS00131">
    <property type="entry name" value="CARBOXYPEPT_SER_SER"/>
    <property type="match status" value="1"/>
</dbReference>
<dbReference type="Gene3D" id="3.40.50.1820">
    <property type="entry name" value="alpha/beta hydrolase"/>
    <property type="match status" value="1"/>
</dbReference>
<keyword evidence="4" id="KW-1185">Reference proteome</keyword>
<evidence type="ECO:0000256" key="2">
    <source>
        <dbReference type="RuleBase" id="RU361156"/>
    </source>
</evidence>
<protein>
    <recommendedName>
        <fullName evidence="2">Carboxypeptidase</fullName>
        <ecNumber evidence="2">3.4.16.-</ecNumber>
    </recommendedName>
</protein>
<dbReference type="InterPro" id="IPR018202">
    <property type="entry name" value="Ser_caboxypep_ser_AS"/>
</dbReference>
<dbReference type="Pfam" id="PF00450">
    <property type="entry name" value="Peptidase_S10"/>
    <property type="match status" value="1"/>
</dbReference>
<sequence length="197" mass="21218">SLTEQGPLHVAQDGTHIYANPYAWNREANVLFLEAPAGVGFSYKTDGKYATNDTQVAADNYAALQSFYRKFPHLKPNDLYVTGESYGGVYVPTLAVHILRASEATGADAMNLKGFAVGNGYLSQQLLGNSLLYFAYNHGLYDTPVWTQLWDACCPLSNGSRVSVDNSTGRCDFVGNGSTPCQSAIARATGFISEPGL</sequence>
<feature type="non-terminal residue" evidence="3">
    <location>
        <position position="197"/>
    </location>
</feature>
<name>A0A7R9QYP4_9ACAR</name>
<dbReference type="GO" id="GO:0004185">
    <property type="term" value="F:serine-type carboxypeptidase activity"/>
    <property type="evidence" value="ECO:0007669"/>
    <property type="project" value="UniProtKB-UniRule"/>
</dbReference>